<comment type="caution">
    <text evidence="1">The sequence shown here is derived from an EMBL/GenBank/DDBJ whole genome shotgun (WGS) entry which is preliminary data.</text>
</comment>
<keyword evidence="2" id="KW-1185">Reference proteome</keyword>
<organism evidence="1 2">
    <name type="scientific">Halosegnis longus</name>
    <dbReference type="NCBI Taxonomy" id="2216012"/>
    <lineage>
        <taxon>Archaea</taxon>
        <taxon>Methanobacteriati</taxon>
        <taxon>Methanobacteriota</taxon>
        <taxon>Stenosarchaea group</taxon>
        <taxon>Halobacteria</taxon>
        <taxon>Halobacteriales</taxon>
        <taxon>Natronomonadaceae</taxon>
        <taxon>Halosegnis</taxon>
    </lineage>
</organism>
<accession>A0AAJ4R789</accession>
<sequence>MKRIYLSKGERRRLQRGEGGEVAEELVAHEYTDLSRDFRDHPTWDLNGASDDTVGQVKSTFEKIGESYPAPGRFRVWKQQHESLLRKDRDDTAWYVFVLFAPDGRDVLARMVRLKPATVGRRIGARGGWNDSGHEMGPQYKLPQEVVGL</sequence>
<proteinExistence type="predicted"/>
<dbReference type="Proteomes" id="UP000270581">
    <property type="component" value="Unassembled WGS sequence"/>
</dbReference>
<dbReference type="Pfam" id="PF25941">
    <property type="entry name" value="PDDEXK_16"/>
    <property type="match status" value="1"/>
</dbReference>
<protein>
    <submittedName>
        <fullName evidence="1">Uncharacterized protein</fullName>
    </submittedName>
</protein>
<evidence type="ECO:0000313" key="1">
    <source>
        <dbReference type="EMBL" id="RNJ25466.1"/>
    </source>
</evidence>
<name>A0AAJ4R789_9EURY</name>
<evidence type="ECO:0000313" key="2">
    <source>
        <dbReference type="Proteomes" id="UP000270581"/>
    </source>
</evidence>
<dbReference type="InterPro" id="IPR058715">
    <property type="entry name" value="PDDEXK_nuclease-rel"/>
</dbReference>
<gene>
    <name evidence="1" type="ORF">Nmn1133_01340</name>
</gene>
<dbReference type="AlphaFoldDB" id="A0AAJ4R789"/>
<dbReference type="EMBL" id="RJJC01000001">
    <property type="protein sequence ID" value="RNJ25466.1"/>
    <property type="molecule type" value="Genomic_DNA"/>
</dbReference>
<reference evidence="1 2" key="1">
    <citation type="submission" date="2018-11" db="EMBL/GenBank/DDBJ databases">
        <title>Genome sequences of Natronomonas sp. CBA1133.</title>
        <authorList>
            <person name="Roh S.W."/>
            <person name="Cha I.-T."/>
        </authorList>
    </citation>
    <scope>NUCLEOTIDE SEQUENCE [LARGE SCALE GENOMIC DNA]</scope>
    <source>
        <strain evidence="1 2">CBA1133</strain>
    </source>
</reference>